<dbReference type="SUPFAM" id="SSF56935">
    <property type="entry name" value="Porins"/>
    <property type="match status" value="1"/>
</dbReference>
<name>A0A0J8GZJ3_9ALTE</name>
<dbReference type="AlphaFoldDB" id="A0A0J8GZJ3"/>
<comment type="caution">
    <text evidence="8">The sequence shown here is derived from an EMBL/GenBank/DDBJ whole genome shotgun (WGS) entry which is preliminary data.</text>
</comment>
<evidence type="ECO:0000313" key="9">
    <source>
        <dbReference type="Proteomes" id="UP000037600"/>
    </source>
</evidence>
<dbReference type="PANTHER" id="PTHR35093:SF8">
    <property type="entry name" value="OUTER MEMBRANE PROTEIN NMB0088-RELATED"/>
    <property type="match status" value="1"/>
</dbReference>
<evidence type="ECO:0000313" key="8">
    <source>
        <dbReference type="EMBL" id="KMT66654.1"/>
    </source>
</evidence>
<dbReference type="OrthoDB" id="9772014at2"/>
<dbReference type="PANTHER" id="PTHR35093">
    <property type="entry name" value="OUTER MEMBRANE PROTEIN NMB0088-RELATED"/>
    <property type="match status" value="1"/>
</dbReference>
<dbReference type="Pfam" id="PF03349">
    <property type="entry name" value="Toluene_X"/>
    <property type="match status" value="1"/>
</dbReference>
<keyword evidence="7" id="KW-0998">Cell outer membrane</keyword>
<evidence type="ECO:0000256" key="3">
    <source>
        <dbReference type="ARBA" id="ARBA00022452"/>
    </source>
</evidence>
<dbReference type="STRING" id="1513271.XM47_00525"/>
<accession>A0A0J8GZJ3</accession>
<evidence type="ECO:0000256" key="1">
    <source>
        <dbReference type="ARBA" id="ARBA00004571"/>
    </source>
</evidence>
<dbReference type="RefSeq" id="WP_048688125.1">
    <property type="nucleotide sequence ID" value="NZ_KQ130482.1"/>
</dbReference>
<dbReference type="GO" id="GO:0009279">
    <property type="term" value="C:cell outer membrane"/>
    <property type="evidence" value="ECO:0007669"/>
    <property type="project" value="UniProtKB-SubCell"/>
</dbReference>
<keyword evidence="4" id="KW-0812">Transmembrane</keyword>
<reference evidence="8 9" key="1">
    <citation type="submission" date="2015-04" db="EMBL/GenBank/DDBJ databases">
        <title>Draft Genome Sequence of the Novel Agar-Digesting Marine Bacterium Q1.</title>
        <authorList>
            <person name="Li Y."/>
            <person name="Li D."/>
            <person name="Chen G."/>
            <person name="Du Z."/>
        </authorList>
    </citation>
    <scope>NUCLEOTIDE SEQUENCE [LARGE SCALE GENOMIC DNA]</scope>
    <source>
        <strain evidence="8 9">Q1</strain>
    </source>
</reference>
<dbReference type="InterPro" id="IPR005017">
    <property type="entry name" value="OMPP1/FadL/TodX"/>
</dbReference>
<sequence>MKKYLALMLVYATQLTADEFHNNNLLVGGESISLGGAYTALSNDLSVMHYNPAGLTRIKETKTASVNTVSWERTEHKNVFSNGNNLIRDSLSIVPGFFGIGHTDKNWAYGLSFGVIDYGQEKTVQNEIYQVPATQTTPAEHTDEYAYITVDNISYQLTLATALKLSDTLSIGTGLGVQYRDFRTLQGSGVVNQTYLPTATIYSGFDARRRYRDQHIVLQPSLGLLWKKHDLSFGLNLSKDIAAKRNYDITTTILVTSPTQLPSHVTPILRLYESSKEKQKFPLKLSFGGAYKISNSVRFSLDVHHFKQANNELKTLQKTGDIVTRDLKELTNFAFGTNFKITKLKQVYIGFFTDKSNGIIDTNIDLQRVEDIDLKGVSLAYKGNIYDYPFTIGGYYKWGEGRARYADLRVADTLVGIPLYPNNVNNDIAEAEKRSFIGYISLDF</sequence>
<dbReference type="Gene3D" id="2.40.160.60">
    <property type="entry name" value="Outer membrane protein transport protein (OMPP1/FadL/TodX)"/>
    <property type="match status" value="1"/>
</dbReference>
<comment type="similarity">
    <text evidence="2">Belongs to the OmpP1/FadL family.</text>
</comment>
<dbReference type="GO" id="GO:0015483">
    <property type="term" value="F:long-chain fatty acid transporting porin activity"/>
    <property type="evidence" value="ECO:0007669"/>
    <property type="project" value="TreeGrafter"/>
</dbReference>
<comment type="subcellular location">
    <subcellularLocation>
        <location evidence="1">Cell outer membrane</location>
        <topology evidence="1">Multi-pass membrane protein</topology>
    </subcellularLocation>
</comment>
<keyword evidence="5" id="KW-0732">Signal</keyword>
<evidence type="ECO:0000256" key="2">
    <source>
        <dbReference type="ARBA" id="ARBA00008163"/>
    </source>
</evidence>
<evidence type="ECO:0000256" key="7">
    <source>
        <dbReference type="ARBA" id="ARBA00023237"/>
    </source>
</evidence>
<organism evidence="8 9">
    <name type="scientific">Catenovulum maritimum</name>
    <dbReference type="NCBI Taxonomy" id="1513271"/>
    <lineage>
        <taxon>Bacteria</taxon>
        <taxon>Pseudomonadati</taxon>
        <taxon>Pseudomonadota</taxon>
        <taxon>Gammaproteobacteria</taxon>
        <taxon>Alteromonadales</taxon>
        <taxon>Alteromonadaceae</taxon>
        <taxon>Catenovulum</taxon>
    </lineage>
</organism>
<proteinExistence type="inferred from homology"/>
<evidence type="ECO:0000256" key="4">
    <source>
        <dbReference type="ARBA" id="ARBA00022692"/>
    </source>
</evidence>
<protein>
    <submittedName>
        <fullName evidence="8">Uncharacterized protein</fullName>
    </submittedName>
</protein>
<keyword evidence="9" id="KW-1185">Reference proteome</keyword>
<evidence type="ECO:0000256" key="6">
    <source>
        <dbReference type="ARBA" id="ARBA00023136"/>
    </source>
</evidence>
<dbReference type="EMBL" id="LAZL01000002">
    <property type="protein sequence ID" value="KMT66654.1"/>
    <property type="molecule type" value="Genomic_DNA"/>
</dbReference>
<dbReference type="Proteomes" id="UP000037600">
    <property type="component" value="Unassembled WGS sequence"/>
</dbReference>
<keyword evidence="6" id="KW-0472">Membrane</keyword>
<evidence type="ECO:0000256" key="5">
    <source>
        <dbReference type="ARBA" id="ARBA00022729"/>
    </source>
</evidence>
<gene>
    <name evidence="8" type="ORF">XM47_00525</name>
</gene>
<keyword evidence="3" id="KW-1134">Transmembrane beta strand</keyword>